<name>A0AAQ4RGB5_GASAC</name>
<feature type="region of interest" description="Disordered" evidence="12">
    <location>
        <begin position="622"/>
        <end position="657"/>
    </location>
</feature>
<evidence type="ECO:0000256" key="5">
    <source>
        <dbReference type="ARBA" id="ARBA00022771"/>
    </source>
</evidence>
<evidence type="ECO:0000256" key="6">
    <source>
        <dbReference type="ARBA" id="ARBA00022833"/>
    </source>
</evidence>
<evidence type="ECO:0000256" key="4">
    <source>
        <dbReference type="ARBA" id="ARBA00022737"/>
    </source>
</evidence>
<keyword evidence="7" id="KW-0805">Transcription regulation</keyword>
<feature type="compositionally biased region" description="Low complexity" evidence="12">
    <location>
        <begin position="1390"/>
        <end position="1406"/>
    </location>
</feature>
<feature type="compositionally biased region" description="Low complexity" evidence="12">
    <location>
        <begin position="627"/>
        <end position="644"/>
    </location>
</feature>
<evidence type="ECO:0000259" key="13">
    <source>
        <dbReference type="PROSITE" id="PS50157"/>
    </source>
</evidence>
<dbReference type="Pfam" id="PF00096">
    <property type="entry name" value="zf-C2H2"/>
    <property type="match status" value="1"/>
</dbReference>
<evidence type="ECO:0000313" key="15">
    <source>
        <dbReference type="Proteomes" id="UP000007635"/>
    </source>
</evidence>
<reference evidence="14" key="3">
    <citation type="submission" date="2025-09" db="UniProtKB">
        <authorList>
            <consortium name="Ensembl"/>
        </authorList>
    </citation>
    <scope>IDENTIFICATION</scope>
</reference>
<dbReference type="FunFam" id="3.30.160.60:FF:000019">
    <property type="entry name" value="GLI family zinc finger 3"/>
    <property type="match status" value="1"/>
</dbReference>
<feature type="region of interest" description="Disordered" evidence="12">
    <location>
        <begin position="1"/>
        <end position="42"/>
    </location>
</feature>
<proteinExistence type="inferred from homology"/>
<keyword evidence="5 11" id="KW-0863">Zinc-finger</keyword>
<evidence type="ECO:0000256" key="12">
    <source>
        <dbReference type="SAM" id="MobiDB-lite"/>
    </source>
</evidence>
<dbReference type="FunFam" id="3.30.160.60:FF:000036">
    <property type="entry name" value="GLI family zinc finger 3"/>
    <property type="match status" value="1"/>
</dbReference>
<dbReference type="FunFam" id="3.30.160.60:FF:000048">
    <property type="entry name" value="GLI family zinc finger 3"/>
    <property type="match status" value="1"/>
</dbReference>
<reference evidence="14 15" key="1">
    <citation type="journal article" date="2021" name="G3 (Bethesda)">
        <title>Improved contiguity of the threespine stickleback genome using long-read sequencing.</title>
        <authorList>
            <person name="Nath S."/>
            <person name="Shaw D.E."/>
            <person name="White M.A."/>
        </authorList>
    </citation>
    <scope>NUCLEOTIDE SEQUENCE [LARGE SCALE GENOMIC DNA]</scope>
    <source>
        <strain evidence="14 15">Lake Benthic</strain>
    </source>
</reference>
<dbReference type="PROSITE" id="PS50157">
    <property type="entry name" value="ZINC_FINGER_C2H2_2"/>
    <property type="match status" value="4"/>
</dbReference>
<keyword evidence="6" id="KW-0862">Zinc</keyword>
<dbReference type="InterPro" id="IPR013087">
    <property type="entry name" value="Znf_C2H2_type"/>
</dbReference>
<dbReference type="InterPro" id="IPR056436">
    <property type="entry name" value="Znf-C2H2_ZIC1-5/GLI1-3-like"/>
</dbReference>
<dbReference type="Ensembl" id="ENSGACT00000050069.1">
    <property type="protein sequence ID" value="ENSGACP00000061161.1"/>
    <property type="gene ID" value="ENSGACG00000001547.2"/>
</dbReference>
<feature type="compositionally biased region" description="Polar residues" evidence="12">
    <location>
        <begin position="1336"/>
        <end position="1363"/>
    </location>
</feature>
<feature type="domain" description="C2H2-type" evidence="13">
    <location>
        <begin position="475"/>
        <end position="504"/>
    </location>
</feature>
<evidence type="ECO:0000256" key="11">
    <source>
        <dbReference type="PROSITE-ProRule" id="PRU00042"/>
    </source>
</evidence>
<feature type="compositionally biased region" description="Basic and acidic residues" evidence="12">
    <location>
        <begin position="561"/>
        <end position="575"/>
    </location>
</feature>
<feature type="region of interest" description="Disordered" evidence="12">
    <location>
        <begin position="307"/>
        <end position="385"/>
    </location>
</feature>
<comment type="subcellular location">
    <subcellularLocation>
        <location evidence="1">Nucleus</location>
    </subcellularLocation>
</comment>
<feature type="region of interest" description="Disordered" evidence="12">
    <location>
        <begin position="1104"/>
        <end position="1132"/>
    </location>
</feature>
<dbReference type="PANTHER" id="PTHR45718">
    <property type="entry name" value="TRANSCRIPTIONAL ACTIVATOR CUBITUS INTERRUPTUS"/>
    <property type="match status" value="1"/>
</dbReference>
<keyword evidence="15" id="KW-1185">Reference proteome</keyword>
<dbReference type="SMART" id="SM00355">
    <property type="entry name" value="ZnF_C2H2"/>
    <property type="match status" value="5"/>
</dbReference>
<evidence type="ECO:0000256" key="1">
    <source>
        <dbReference type="ARBA" id="ARBA00004123"/>
    </source>
</evidence>
<dbReference type="PROSITE" id="PS00028">
    <property type="entry name" value="ZINC_FINGER_C2H2_1"/>
    <property type="match status" value="4"/>
</dbReference>
<organism evidence="14 15">
    <name type="scientific">Gasterosteus aculeatus aculeatus</name>
    <name type="common">three-spined stickleback</name>
    <dbReference type="NCBI Taxonomy" id="481459"/>
    <lineage>
        <taxon>Eukaryota</taxon>
        <taxon>Metazoa</taxon>
        <taxon>Chordata</taxon>
        <taxon>Craniata</taxon>
        <taxon>Vertebrata</taxon>
        <taxon>Euteleostomi</taxon>
        <taxon>Actinopterygii</taxon>
        <taxon>Neopterygii</taxon>
        <taxon>Teleostei</taxon>
        <taxon>Neoteleostei</taxon>
        <taxon>Acanthomorphata</taxon>
        <taxon>Eupercaria</taxon>
        <taxon>Perciformes</taxon>
        <taxon>Cottioidei</taxon>
        <taxon>Gasterosteales</taxon>
        <taxon>Gasterosteidae</taxon>
        <taxon>Gasterosteus</taxon>
    </lineage>
</organism>
<keyword evidence="8" id="KW-0238">DNA-binding</keyword>
<dbReference type="InterPro" id="IPR043359">
    <property type="entry name" value="GLI-like"/>
</dbReference>
<dbReference type="GO" id="GO:0007224">
    <property type="term" value="P:smoothened signaling pathway"/>
    <property type="evidence" value="ECO:0007669"/>
    <property type="project" value="TreeGrafter"/>
</dbReference>
<evidence type="ECO:0000256" key="10">
    <source>
        <dbReference type="ARBA" id="ARBA00023242"/>
    </source>
</evidence>
<dbReference type="GO" id="GO:0005634">
    <property type="term" value="C:nucleus"/>
    <property type="evidence" value="ECO:0007669"/>
    <property type="project" value="UniProtKB-SubCell"/>
</dbReference>
<feature type="compositionally biased region" description="Basic and acidic residues" evidence="12">
    <location>
        <begin position="951"/>
        <end position="960"/>
    </location>
</feature>
<evidence type="ECO:0000256" key="7">
    <source>
        <dbReference type="ARBA" id="ARBA00023015"/>
    </source>
</evidence>
<feature type="compositionally biased region" description="Polar residues" evidence="12">
    <location>
        <begin position="1416"/>
        <end position="1429"/>
    </location>
</feature>
<feature type="region of interest" description="Disordered" evidence="12">
    <location>
        <begin position="1320"/>
        <end position="1363"/>
    </location>
</feature>
<dbReference type="GeneTree" id="ENSGT00940000159213"/>
<evidence type="ECO:0000256" key="2">
    <source>
        <dbReference type="ARBA" id="ARBA00010831"/>
    </source>
</evidence>
<feature type="region of interest" description="Disordered" evidence="12">
    <location>
        <begin position="549"/>
        <end position="607"/>
    </location>
</feature>
<dbReference type="SUPFAM" id="SSF57667">
    <property type="entry name" value="beta-beta-alpha zinc fingers"/>
    <property type="match status" value="3"/>
</dbReference>
<keyword evidence="10" id="KW-0539">Nucleus</keyword>
<feature type="compositionally biased region" description="Gly residues" evidence="12">
    <location>
        <begin position="851"/>
        <end position="860"/>
    </location>
</feature>
<evidence type="ECO:0000256" key="9">
    <source>
        <dbReference type="ARBA" id="ARBA00023163"/>
    </source>
</evidence>
<feature type="compositionally biased region" description="Polar residues" evidence="12">
    <location>
        <begin position="330"/>
        <end position="361"/>
    </location>
</feature>
<feature type="compositionally biased region" description="Polar residues" evidence="12">
    <location>
        <begin position="804"/>
        <end position="832"/>
    </location>
</feature>
<gene>
    <name evidence="14" type="primary">GLI2</name>
</gene>
<dbReference type="Proteomes" id="UP000007635">
    <property type="component" value="Chromosome XVI"/>
</dbReference>
<feature type="domain" description="C2H2-type" evidence="13">
    <location>
        <begin position="447"/>
        <end position="474"/>
    </location>
</feature>
<dbReference type="FunFam" id="3.30.160.60:FF:000031">
    <property type="entry name" value="GLI family zinc finger 3"/>
    <property type="match status" value="1"/>
</dbReference>
<evidence type="ECO:0000256" key="3">
    <source>
        <dbReference type="ARBA" id="ARBA00022723"/>
    </source>
</evidence>
<evidence type="ECO:0000256" key="8">
    <source>
        <dbReference type="ARBA" id="ARBA00023125"/>
    </source>
</evidence>
<dbReference type="GO" id="GO:0000978">
    <property type="term" value="F:RNA polymerase II cis-regulatory region sequence-specific DNA binding"/>
    <property type="evidence" value="ECO:0007669"/>
    <property type="project" value="TreeGrafter"/>
</dbReference>
<comment type="similarity">
    <text evidence="2">Belongs to the GLI C2H2-type zinc-finger protein family.</text>
</comment>
<sequence length="1513" mass="163200">METSAPTATEKKECKGSGLDGSSFSEMPKKPSPTTLTRGPHHLFPTFHTPIPIDMRHHEGRYHYEPHPLHAMHGPPGLTGSPVISDISLIRLSPHVAPGTGESPFSPPHHYVSPHMEHYLRSVHGSPTLSMISAARGLSPAEVTHEHLKERALFNLPPPPPGANPTDYYHLMASASQRSPYGDLLIQSSAAAAAAAAAAAHLPEYISPMDVSRFSSPRLTPRLSRKRALSISPLSDASIDLQTMIRTSPNSLVAYINNSRSSSAASSSYGHLSVGGISPSFSFPHPINPVAYQQLLSHQRSLNAFGHTPPLIHPSPSSFSARQHPLAASPMTTSHNTSSSEANQNASGDPAVSSTVNPLSTKRSKVKTEAEGPLPISPSSQDHCGGILDLSEDLDKDECKQEPEAIYVTDCHWEGCSKEYDTQDQLVHHINNDHIHGEKKEFVCRWEECSREQKPFKAQYMLVVHMRRHTGEKPHKCTFEGCAKAYSRLENLKTHLRSHTGEKPYVCEHEGCNKAFSNASDRAKHQNRTHSNEKPYVCKIPGCTKRYTDPSSLRKHVKTVHGPDAHVTKKQRSDAPPRPQPPRGDGENGANSKIADGRVEANSTSRGVEDCLQVKSIKTENSMTYQSSPGGHSSCSSEPSPLSSANNNDSGVEMALHSGGSFGDLSALDDCPMVDSTVSAGGQQAGVGLQLRKAVGHVGTVTIKLENIKKERLKTVRDSCPWVNSAPQPPQGQRSSMKLPPIPAVGSLLESSNMISNLSGSYPGQRIGDLSSSEITLLNQLNERRDSTTSTMSSAYTMSRRSSGISPCYSSRRSSEASQFGTNRHNNISSADSYDPISTDLSRRSSEASHCGGGGVGGGGLPSVLSLTPAQHYRLKAKYAAAIGGAPPTPLPNMDRMSLRTRMALYGDPQEGTLHPFHQPDFGTVPRRCSDIGYGTRSMMPHEVPTSLPRRASDPVRRPTLDPLSFPRVQRYNSMNSMNPVNGPPAERHQALTMQGYTRSDGSLQRYPFAPRPPSISENVAMENMAVDGMIIGGEQGGEDDMVLPDDVVQYLRSQNSGPSGHNLGQGDFHSNNLTKGYQTGMTSSASFYAQRRMAMADANMTQSGQDMQSQQMGPGSSHQPFSAPPGNVNKNNMPVQWNEVSSGTVDTTKKLSKQHQHPLRGNLAVVQPRHNLGSFQGQGQGLGSNQQVVPMSQNMSIQGYANHNSQRMMSIPPQQHQQLRQCNPVNMSEQMSPQQGFGQEIIPNSISGSTSVRPTRNNMAVTEVHSYRARTQVDGYCHVNQVDQQQNYSVVSQQHNIHNGGRGMLQPRPPIEPKAIARQQTGSSMMQPNRIPKSSDLNPSFGTDTSEASPKRPTGSSAHNCNSANPNSAMLYSGQVHMFAPTSVSFDASMPPSASHAPASNTTAADHMASPGVNHVSSSTVDSSTNAAAGTEHAQIDFDTLLDDGDHSSLMSGTLSPGLLQSLSQSSSRLTTPRNSVTLTSVPAGIGNMAIGDMNSMLTALAEENKFLNLIS</sequence>
<keyword evidence="4" id="KW-0677">Repeat</keyword>
<dbReference type="FunFam" id="3.30.160.60:FF:000068">
    <property type="entry name" value="GLI family zinc finger 3"/>
    <property type="match status" value="1"/>
</dbReference>
<dbReference type="PANTHER" id="PTHR45718:SF6">
    <property type="entry name" value="ZINC FINGER PROTEIN GLI2"/>
    <property type="match status" value="1"/>
</dbReference>
<protein>
    <submittedName>
        <fullName evidence="14">GLI family zinc finger 2</fullName>
    </submittedName>
</protein>
<feature type="domain" description="C2H2-type" evidence="13">
    <location>
        <begin position="536"/>
        <end position="566"/>
    </location>
</feature>
<keyword evidence="3" id="KW-0479">Metal-binding</keyword>
<dbReference type="Gene3D" id="3.30.160.60">
    <property type="entry name" value="Classic Zinc Finger"/>
    <property type="match status" value="5"/>
</dbReference>
<evidence type="ECO:0000313" key="14">
    <source>
        <dbReference type="Ensembl" id="ENSGACP00000061161.1"/>
    </source>
</evidence>
<dbReference type="Pfam" id="PF23561">
    <property type="entry name" value="zf-C2H2_15"/>
    <property type="match status" value="1"/>
</dbReference>
<accession>A0AAQ4RGB5</accession>
<feature type="compositionally biased region" description="Low complexity" evidence="12">
    <location>
        <begin position="1104"/>
        <end position="1120"/>
    </location>
</feature>
<feature type="region of interest" description="Disordered" evidence="12">
    <location>
        <begin position="802"/>
        <end position="860"/>
    </location>
</feature>
<feature type="region of interest" description="Disordered" evidence="12">
    <location>
        <begin position="936"/>
        <end position="964"/>
    </location>
</feature>
<reference evidence="14" key="2">
    <citation type="submission" date="2025-08" db="UniProtKB">
        <authorList>
            <consortium name="Ensembl"/>
        </authorList>
    </citation>
    <scope>IDENTIFICATION</scope>
</reference>
<dbReference type="InterPro" id="IPR036236">
    <property type="entry name" value="Znf_C2H2_sf"/>
</dbReference>
<dbReference type="GO" id="GO:0008270">
    <property type="term" value="F:zinc ion binding"/>
    <property type="evidence" value="ECO:0007669"/>
    <property type="project" value="UniProtKB-KW"/>
</dbReference>
<feature type="region of interest" description="Disordered" evidence="12">
    <location>
        <begin position="1390"/>
        <end position="1429"/>
    </location>
</feature>
<dbReference type="GO" id="GO:0000981">
    <property type="term" value="F:DNA-binding transcription factor activity, RNA polymerase II-specific"/>
    <property type="evidence" value="ECO:0007669"/>
    <property type="project" value="TreeGrafter"/>
</dbReference>
<keyword evidence="9" id="KW-0804">Transcription</keyword>
<feature type="domain" description="C2H2-type" evidence="13">
    <location>
        <begin position="505"/>
        <end position="535"/>
    </location>
</feature>